<accession>A0A9P1IQ59</accession>
<sequence length="376" mass="42522">MQLYISLLVVNLIAFSNQKNIKNEKCRTCNFLIATFEEGLKNTARNHFAGGDTAWEEKNLGKYKTSETRLIEVLEGVCKKSTISNIDKFHGISDLEFKCASLVENYEEQVEEFYYNHQSKNASIWFCVEQLNLCCPHGHFGKTCEKCPGLAEGADACFGNGACHGDGSREGNGKCKCEDGYSGNLCRHCETDYYEEKKRETSINCKKCHESCQGGCKDETPKSCSKCKNGWILDENQECVDVNECENTETCTKCSEKCVNEIGSYRCECLEGYKRDEQQNCILDVEASPADMLIRPAQFLRFVAMSALVFIITFVVWYRSTLLYVLCALATIALILVDLYINPNTIPDEAKPQKKLDEINSQIEEDEDEAEEKDEL</sequence>
<keyword evidence="7" id="KW-0677">Repeat</keyword>
<dbReference type="InterPro" id="IPR009030">
    <property type="entry name" value="Growth_fac_rcpt_cys_sf"/>
</dbReference>
<feature type="compositionally biased region" description="Acidic residues" evidence="15">
    <location>
        <begin position="363"/>
        <end position="376"/>
    </location>
</feature>
<dbReference type="PANTHER" id="PTHR24034">
    <property type="entry name" value="EGF-LIKE DOMAIN-CONTAINING PROTEIN"/>
    <property type="match status" value="1"/>
</dbReference>
<dbReference type="EMBL" id="CANHGI010000004">
    <property type="protein sequence ID" value="CAI5449121.1"/>
    <property type="molecule type" value="Genomic_DNA"/>
</dbReference>
<feature type="disulfide bond" evidence="14">
    <location>
        <begin position="177"/>
        <end position="186"/>
    </location>
</feature>
<evidence type="ECO:0000256" key="11">
    <source>
        <dbReference type="ARBA" id="ARBA00023157"/>
    </source>
</evidence>
<reference evidence="19" key="1">
    <citation type="submission" date="2022-11" db="EMBL/GenBank/DDBJ databases">
        <authorList>
            <person name="Kikuchi T."/>
        </authorList>
    </citation>
    <scope>NUCLEOTIDE SEQUENCE</scope>
    <source>
        <strain evidence="19">PS1010</strain>
    </source>
</reference>
<keyword evidence="10 16" id="KW-0472">Membrane</keyword>
<dbReference type="InterPro" id="IPR049883">
    <property type="entry name" value="NOTCH1_EGF-like"/>
</dbReference>
<evidence type="ECO:0000256" key="1">
    <source>
        <dbReference type="ARBA" id="ARBA00001182"/>
    </source>
</evidence>
<comment type="catalytic activity">
    <reaction evidence="1">
        <text>Catalyzes the rearrangement of -S-S- bonds in proteins.</text>
        <dbReference type="EC" id="5.3.4.1"/>
    </reaction>
</comment>
<feature type="signal peptide" evidence="17">
    <location>
        <begin position="1"/>
        <end position="18"/>
    </location>
</feature>
<dbReference type="OrthoDB" id="19903at2759"/>
<dbReference type="SMART" id="SM00181">
    <property type="entry name" value="EGF"/>
    <property type="match status" value="3"/>
</dbReference>
<evidence type="ECO:0000256" key="3">
    <source>
        <dbReference type="ARBA" id="ARBA00005897"/>
    </source>
</evidence>
<protein>
    <recommendedName>
        <fullName evidence="4">protein disulfide-isomerase</fullName>
        <ecNumber evidence="4">5.3.4.1</ecNumber>
    </recommendedName>
</protein>
<keyword evidence="9 16" id="KW-1133">Transmembrane helix</keyword>
<feature type="transmembrane region" description="Helical" evidence="16">
    <location>
        <begin position="323"/>
        <end position="341"/>
    </location>
</feature>
<keyword evidence="5 14" id="KW-0245">EGF-like domain</keyword>
<dbReference type="PROSITE" id="PS01187">
    <property type="entry name" value="EGF_CA"/>
    <property type="match status" value="1"/>
</dbReference>
<dbReference type="PROSITE" id="PS01248">
    <property type="entry name" value="EGF_LAM_1"/>
    <property type="match status" value="1"/>
</dbReference>
<evidence type="ECO:0000256" key="5">
    <source>
        <dbReference type="ARBA" id="ARBA00022536"/>
    </source>
</evidence>
<dbReference type="InterPro" id="IPR002049">
    <property type="entry name" value="LE_dom"/>
</dbReference>
<evidence type="ECO:0000256" key="2">
    <source>
        <dbReference type="ARBA" id="ARBA00004141"/>
    </source>
</evidence>
<evidence type="ECO:0000256" key="9">
    <source>
        <dbReference type="ARBA" id="ARBA00022989"/>
    </source>
</evidence>
<keyword evidence="8" id="KW-0106">Calcium</keyword>
<evidence type="ECO:0000256" key="12">
    <source>
        <dbReference type="ARBA" id="ARBA00023235"/>
    </source>
</evidence>
<dbReference type="GO" id="GO:0016020">
    <property type="term" value="C:membrane"/>
    <property type="evidence" value="ECO:0007669"/>
    <property type="project" value="UniProtKB-SubCell"/>
</dbReference>
<comment type="subcellular location">
    <subcellularLocation>
        <location evidence="2">Membrane</location>
        <topology evidence="2">Multi-pass membrane protein</topology>
    </subcellularLocation>
</comment>
<evidence type="ECO:0000259" key="18">
    <source>
        <dbReference type="PROSITE" id="PS50026"/>
    </source>
</evidence>
<proteinExistence type="inferred from homology"/>
<dbReference type="SMART" id="SM00261">
    <property type="entry name" value="FU"/>
    <property type="match status" value="1"/>
</dbReference>
<evidence type="ECO:0000256" key="10">
    <source>
        <dbReference type="ARBA" id="ARBA00023136"/>
    </source>
</evidence>
<dbReference type="CDD" id="cd00064">
    <property type="entry name" value="FU"/>
    <property type="match status" value="1"/>
</dbReference>
<feature type="chain" id="PRO_5040269540" description="protein disulfide-isomerase" evidence="17">
    <location>
        <begin position="19"/>
        <end position="376"/>
    </location>
</feature>
<dbReference type="PROSITE" id="PS50026">
    <property type="entry name" value="EGF_3"/>
    <property type="match status" value="1"/>
</dbReference>
<dbReference type="InterPro" id="IPR001881">
    <property type="entry name" value="EGF-like_Ca-bd_dom"/>
</dbReference>
<evidence type="ECO:0000256" key="6">
    <source>
        <dbReference type="ARBA" id="ARBA00022692"/>
    </source>
</evidence>
<evidence type="ECO:0000313" key="20">
    <source>
        <dbReference type="Proteomes" id="UP001152747"/>
    </source>
</evidence>
<dbReference type="InterPro" id="IPR050751">
    <property type="entry name" value="ECM_structural_protein"/>
</dbReference>
<keyword evidence="20" id="KW-1185">Reference proteome</keyword>
<evidence type="ECO:0000256" key="7">
    <source>
        <dbReference type="ARBA" id="ARBA00022737"/>
    </source>
</evidence>
<dbReference type="PROSITE" id="PS00022">
    <property type="entry name" value="EGF_1"/>
    <property type="match status" value="1"/>
</dbReference>
<dbReference type="SUPFAM" id="SSF57184">
    <property type="entry name" value="Growth factor receptor domain"/>
    <property type="match status" value="1"/>
</dbReference>
<evidence type="ECO:0000256" key="14">
    <source>
        <dbReference type="PROSITE-ProRule" id="PRU00076"/>
    </source>
</evidence>
<dbReference type="InterPro" id="IPR021852">
    <property type="entry name" value="DUF3456"/>
</dbReference>
<comment type="caution">
    <text evidence="19">The sequence shown here is derived from an EMBL/GenBank/DDBJ whole genome shotgun (WGS) entry which is preliminary data.</text>
</comment>
<dbReference type="Pfam" id="PF07645">
    <property type="entry name" value="EGF_CA"/>
    <property type="match status" value="1"/>
</dbReference>
<name>A0A9P1IQ59_9PELO</name>
<dbReference type="Proteomes" id="UP001152747">
    <property type="component" value="Unassembled WGS sequence"/>
</dbReference>
<dbReference type="AlphaFoldDB" id="A0A9P1IQ59"/>
<feature type="domain" description="EGF-like" evidence="18">
    <location>
        <begin position="149"/>
        <end position="187"/>
    </location>
</feature>
<dbReference type="SMART" id="SM00179">
    <property type="entry name" value="EGF_CA"/>
    <property type="match status" value="1"/>
</dbReference>
<dbReference type="CDD" id="cd00054">
    <property type="entry name" value="EGF_CA"/>
    <property type="match status" value="1"/>
</dbReference>
<keyword evidence="11 14" id="KW-1015">Disulfide bond</keyword>
<keyword evidence="17" id="KW-0732">Signal</keyword>
<comment type="caution">
    <text evidence="14">Lacks conserved residue(s) required for the propagation of feature annotation.</text>
</comment>
<keyword evidence="13" id="KW-0676">Redox-active center</keyword>
<evidence type="ECO:0000256" key="8">
    <source>
        <dbReference type="ARBA" id="ARBA00022837"/>
    </source>
</evidence>
<evidence type="ECO:0000256" key="13">
    <source>
        <dbReference type="ARBA" id="ARBA00023284"/>
    </source>
</evidence>
<evidence type="ECO:0000256" key="15">
    <source>
        <dbReference type="SAM" id="MobiDB-lite"/>
    </source>
</evidence>
<dbReference type="InterPro" id="IPR018097">
    <property type="entry name" value="EGF_Ca-bd_CS"/>
</dbReference>
<evidence type="ECO:0000256" key="4">
    <source>
        <dbReference type="ARBA" id="ARBA00012723"/>
    </source>
</evidence>
<dbReference type="Gene3D" id="2.10.25.10">
    <property type="entry name" value="Laminin"/>
    <property type="match status" value="1"/>
</dbReference>
<dbReference type="GO" id="GO:0003756">
    <property type="term" value="F:protein disulfide isomerase activity"/>
    <property type="evidence" value="ECO:0007669"/>
    <property type="project" value="UniProtKB-EC"/>
</dbReference>
<dbReference type="PANTHER" id="PTHR24034:SF148">
    <property type="entry name" value="RE58433P"/>
    <property type="match status" value="1"/>
</dbReference>
<feature type="transmembrane region" description="Helical" evidence="16">
    <location>
        <begin position="299"/>
        <end position="317"/>
    </location>
</feature>
<evidence type="ECO:0000313" key="19">
    <source>
        <dbReference type="EMBL" id="CAI5449121.1"/>
    </source>
</evidence>
<dbReference type="EC" id="5.3.4.1" evidence="4"/>
<keyword evidence="6 16" id="KW-0812">Transmembrane</keyword>
<evidence type="ECO:0000256" key="16">
    <source>
        <dbReference type="SAM" id="Phobius"/>
    </source>
</evidence>
<gene>
    <name evidence="19" type="ORF">CAMP_LOCUS11758</name>
</gene>
<dbReference type="InterPro" id="IPR006212">
    <property type="entry name" value="Furin_repeat"/>
</dbReference>
<dbReference type="InterPro" id="IPR000742">
    <property type="entry name" value="EGF"/>
</dbReference>
<feature type="compositionally biased region" description="Basic and acidic residues" evidence="15">
    <location>
        <begin position="348"/>
        <end position="358"/>
    </location>
</feature>
<dbReference type="PROSITE" id="PS01186">
    <property type="entry name" value="EGF_2"/>
    <property type="match status" value="1"/>
</dbReference>
<organism evidence="19 20">
    <name type="scientific">Caenorhabditis angaria</name>
    <dbReference type="NCBI Taxonomy" id="860376"/>
    <lineage>
        <taxon>Eukaryota</taxon>
        <taxon>Metazoa</taxon>
        <taxon>Ecdysozoa</taxon>
        <taxon>Nematoda</taxon>
        <taxon>Chromadorea</taxon>
        <taxon>Rhabditida</taxon>
        <taxon>Rhabditina</taxon>
        <taxon>Rhabditomorpha</taxon>
        <taxon>Rhabditoidea</taxon>
        <taxon>Rhabditidae</taxon>
        <taxon>Peloderinae</taxon>
        <taxon>Caenorhabditis</taxon>
    </lineage>
</organism>
<keyword evidence="12" id="KW-0413">Isomerase</keyword>
<dbReference type="GO" id="GO:0005509">
    <property type="term" value="F:calcium ion binding"/>
    <property type="evidence" value="ECO:0007669"/>
    <property type="project" value="InterPro"/>
</dbReference>
<feature type="region of interest" description="Disordered" evidence="15">
    <location>
        <begin position="348"/>
        <end position="376"/>
    </location>
</feature>
<evidence type="ECO:0000256" key="17">
    <source>
        <dbReference type="SAM" id="SignalP"/>
    </source>
</evidence>
<dbReference type="Pfam" id="PF11938">
    <property type="entry name" value="DUF3456"/>
    <property type="match status" value="2"/>
</dbReference>
<comment type="similarity">
    <text evidence="3">Belongs to the CRELD family.</text>
</comment>